<dbReference type="InterPro" id="IPR005548">
    <property type="entry name" value="Cell_div_FtsQ/DivIB_C"/>
</dbReference>
<keyword evidence="3" id="KW-0132">Cell division</keyword>
<sequence>MKSKAKITKGLIIASAAILVFFIIGSISKKQNGKVINAISIHVEDQYDNFFIDENDILKLINDGHTNSIVGVPVNDLELKEIETNIKSNPFVRTAEVYRDLKGNLMVKVKPRKPMARILINNGPDAYIDSGGEIIPTSDEFTARVVLISGTYTKKLMTEKEADQEVKRNLTEMLKAIDGDKFLRAQVAQLDMDNEGRITIYPQIGKQYIEFGRPVNVEEKFKKLKILFKRILPERGWNTFSRVNIEYNNQIVCE</sequence>
<comment type="caution">
    <text evidence="3">The sequence shown here is derived from an EMBL/GenBank/DDBJ whole genome shotgun (WGS) entry which is preliminary data.</text>
</comment>
<organism evidence="3 4">
    <name type="scientific">Splendidivirga corallicola</name>
    <dbReference type="NCBI Taxonomy" id="3051826"/>
    <lineage>
        <taxon>Bacteria</taxon>
        <taxon>Pseudomonadati</taxon>
        <taxon>Bacteroidota</taxon>
        <taxon>Cytophagia</taxon>
        <taxon>Cytophagales</taxon>
        <taxon>Splendidivirgaceae</taxon>
        <taxon>Splendidivirga</taxon>
    </lineage>
</organism>
<dbReference type="EMBL" id="JAUJEA010000002">
    <property type="protein sequence ID" value="MDN5201428.1"/>
    <property type="molecule type" value="Genomic_DNA"/>
</dbReference>
<evidence type="ECO:0000313" key="4">
    <source>
        <dbReference type="Proteomes" id="UP001172082"/>
    </source>
</evidence>
<gene>
    <name evidence="3" type="ORF">QQ008_08650</name>
</gene>
<keyword evidence="1" id="KW-1133">Transmembrane helix</keyword>
<name>A0ABT8KMH0_9BACT</name>
<keyword evidence="4" id="KW-1185">Reference proteome</keyword>
<keyword evidence="1" id="KW-0472">Membrane</keyword>
<evidence type="ECO:0000313" key="3">
    <source>
        <dbReference type="EMBL" id="MDN5201428.1"/>
    </source>
</evidence>
<dbReference type="GO" id="GO:0051301">
    <property type="term" value="P:cell division"/>
    <property type="evidence" value="ECO:0007669"/>
    <property type="project" value="UniProtKB-KW"/>
</dbReference>
<proteinExistence type="predicted"/>
<reference evidence="3" key="1">
    <citation type="submission" date="2023-06" db="EMBL/GenBank/DDBJ databases">
        <title>Genomic of Parafulvivirga corallium.</title>
        <authorList>
            <person name="Wang G."/>
        </authorList>
    </citation>
    <scope>NUCLEOTIDE SEQUENCE</scope>
    <source>
        <strain evidence="3">BMA10</strain>
    </source>
</reference>
<keyword evidence="3" id="KW-0131">Cell cycle</keyword>
<dbReference type="Pfam" id="PF03799">
    <property type="entry name" value="FtsQ_DivIB_C"/>
    <property type="match status" value="1"/>
</dbReference>
<keyword evidence="1" id="KW-0812">Transmembrane</keyword>
<feature type="transmembrane region" description="Helical" evidence="1">
    <location>
        <begin position="7"/>
        <end position="27"/>
    </location>
</feature>
<evidence type="ECO:0000259" key="2">
    <source>
        <dbReference type="Pfam" id="PF03799"/>
    </source>
</evidence>
<dbReference type="RefSeq" id="WP_346751449.1">
    <property type="nucleotide sequence ID" value="NZ_JAUJEA010000002.1"/>
</dbReference>
<evidence type="ECO:0000256" key="1">
    <source>
        <dbReference type="SAM" id="Phobius"/>
    </source>
</evidence>
<protein>
    <submittedName>
        <fullName evidence="3">Cell division protein FtsQ/DivIB</fullName>
    </submittedName>
</protein>
<dbReference type="Proteomes" id="UP001172082">
    <property type="component" value="Unassembled WGS sequence"/>
</dbReference>
<accession>A0ABT8KMH0</accession>
<feature type="domain" description="Cell division protein FtsQ/DivIB C-terminal" evidence="2">
    <location>
        <begin position="121"/>
        <end position="230"/>
    </location>
</feature>